<dbReference type="InterPro" id="IPR013083">
    <property type="entry name" value="Znf_RING/FYVE/PHD"/>
</dbReference>
<dbReference type="Proteomes" id="UP001294444">
    <property type="component" value="Unassembled WGS sequence"/>
</dbReference>
<feature type="compositionally biased region" description="Low complexity" evidence="2">
    <location>
        <begin position="395"/>
        <end position="407"/>
    </location>
</feature>
<evidence type="ECO:0000256" key="2">
    <source>
        <dbReference type="SAM" id="MobiDB-lite"/>
    </source>
</evidence>
<feature type="region of interest" description="Disordered" evidence="2">
    <location>
        <begin position="462"/>
        <end position="519"/>
    </location>
</feature>
<feature type="region of interest" description="Disordered" evidence="2">
    <location>
        <begin position="158"/>
        <end position="231"/>
    </location>
</feature>
<feature type="region of interest" description="Disordered" evidence="2">
    <location>
        <begin position="548"/>
        <end position="702"/>
    </location>
</feature>
<dbReference type="PANTHER" id="PTHR46171:SF3">
    <property type="entry name" value="GH10160P"/>
    <property type="match status" value="1"/>
</dbReference>
<organism evidence="4 5">
    <name type="scientific">Melanopsichium pennsylvanicum</name>
    <dbReference type="NCBI Taxonomy" id="63383"/>
    <lineage>
        <taxon>Eukaryota</taxon>
        <taxon>Fungi</taxon>
        <taxon>Dikarya</taxon>
        <taxon>Basidiomycota</taxon>
        <taxon>Ustilaginomycotina</taxon>
        <taxon>Ustilaginomycetes</taxon>
        <taxon>Ustilaginales</taxon>
        <taxon>Ustilaginaceae</taxon>
        <taxon>Melanopsichium</taxon>
    </lineage>
</organism>
<feature type="compositionally biased region" description="Low complexity" evidence="2">
    <location>
        <begin position="22"/>
        <end position="31"/>
    </location>
</feature>
<feature type="compositionally biased region" description="Basic and acidic residues" evidence="2">
    <location>
        <begin position="69"/>
        <end position="84"/>
    </location>
</feature>
<reference evidence="4" key="1">
    <citation type="submission" date="2023-10" db="EMBL/GenBank/DDBJ databases">
        <authorList>
            <person name="Guldener U."/>
        </authorList>
    </citation>
    <scope>NUCLEOTIDE SEQUENCE</scope>
    <source>
        <strain evidence="4">Mp4</strain>
    </source>
</reference>
<sequence length="928" mass="101526">MDHLAVFDTLAPSSLTRSAPQSTETSHSSSSYPRDKGKSRARDFCDDDFHFTRSRSAESSRLDVFAATDLEHCPDRSQSKSDRKGKTKQQIPDPTPSSYQELSHSNSDDFADGARPARCARLRGLLTSSTAPSRQNESSSVLWSSCHEDASLKRSIRELGSSPSNSPHQLENRLSSRGCPSSASQLLSDEGSRGASTSFPSEPTPSSPGSRSSSRHKKRRSERANLDGNESIQTLAFQPMASVAPSSSEPYTALVEATHVGATLHSRGNDLVSGTRTDVRRASLLVNSSTSGAWSPDSNGPLCVSPESMDVHPRFDRSRHDLSHRRNDFIDDARPIRSSSTIRRRRGFYLRDADLLRNELASDAVTTSDFPSSAASDVSFTSDFTRAVDLRLGSRTESTQSRTSTSSMAAADLGSDQQTLPAQRFAPQLPHVRAGSPLAISFASADHDFHGPYAGYLRRRAQQIRSDQSQDGTSIASSRSVVSDAESRQSLEHPPNRPSGVSRNASADHNPYRSTLRRAPDHARQLLSGPSDPAADAGFISEPIAPLQSHTSQTNHVPHPSQSRGRQDAAADDFDGIRRPFGRQGSRATRRAFRSRPEDGSEIRNPAEAPRQLEHPQYSSSRPGTVRVSHRQSDESQDQGDALPWRRVHFGLRTPSSNPEQRATGASAPRFEPFAGPTTSESRRSSGLPGQRAPSMRSERNDHESALEYLGRLMSHDSILDEWMAGDVHGPLLQMAIESEVLVSNPHLRHLSYAPASTSSMFDHTPPLAFDARNFIADEDWAELNSYEGLIQLSERLGAAEICVPQSLIESLPTCEYAVWGGGSCRSVDEGSVTPLGKGKGKQKMELPITRDTMCPICREDYLDSDVLMSINKCCHAFHADCIKTWFKTAKSCPLCRTDAFDEISLSSLSFQSSTRAPVGNPTWNLNF</sequence>
<dbReference type="GO" id="GO:0016567">
    <property type="term" value="P:protein ubiquitination"/>
    <property type="evidence" value="ECO:0007669"/>
    <property type="project" value="TreeGrafter"/>
</dbReference>
<dbReference type="AlphaFoldDB" id="A0AAJ5C6F2"/>
<feature type="compositionally biased region" description="Polar residues" evidence="2">
    <location>
        <begin position="161"/>
        <end position="187"/>
    </location>
</feature>
<evidence type="ECO:0000313" key="4">
    <source>
        <dbReference type="EMBL" id="SNX85771.1"/>
    </source>
</evidence>
<dbReference type="GO" id="GO:0008270">
    <property type="term" value="F:zinc ion binding"/>
    <property type="evidence" value="ECO:0007669"/>
    <property type="project" value="UniProtKB-KW"/>
</dbReference>
<evidence type="ECO:0000259" key="3">
    <source>
        <dbReference type="PROSITE" id="PS50089"/>
    </source>
</evidence>
<feature type="compositionally biased region" description="Polar residues" evidence="2">
    <location>
        <begin position="126"/>
        <end position="143"/>
    </location>
</feature>
<feature type="compositionally biased region" description="Basic and acidic residues" evidence="2">
    <location>
        <begin position="33"/>
        <end position="43"/>
    </location>
</feature>
<feature type="compositionally biased region" description="Basic and acidic residues" evidence="2">
    <location>
        <begin position="485"/>
        <end position="495"/>
    </location>
</feature>
<dbReference type="EMBL" id="OAPG01000011">
    <property type="protein sequence ID" value="SNX85771.1"/>
    <property type="molecule type" value="Genomic_DNA"/>
</dbReference>
<accession>A0AAJ5C6F2</accession>
<keyword evidence="1" id="KW-0862">Zinc</keyword>
<feature type="compositionally biased region" description="Polar residues" evidence="2">
    <location>
        <begin position="548"/>
        <end position="564"/>
    </location>
</feature>
<feature type="domain" description="RING-type" evidence="3">
    <location>
        <begin position="855"/>
        <end position="897"/>
    </location>
</feature>
<dbReference type="PANTHER" id="PTHR46171">
    <property type="entry name" value="GH10160P"/>
    <property type="match status" value="1"/>
</dbReference>
<gene>
    <name evidence="4" type="ORF">MEPE_04480</name>
</gene>
<feature type="region of interest" description="Disordered" evidence="2">
    <location>
        <begin position="393"/>
        <end position="414"/>
    </location>
</feature>
<protein>
    <recommendedName>
        <fullName evidence="3">RING-type domain-containing protein</fullName>
    </recommendedName>
</protein>
<keyword evidence="5" id="KW-1185">Reference proteome</keyword>
<dbReference type="InterPro" id="IPR001841">
    <property type="entry name" value="Znf_RING"/>
</dbReference>
<dbReference type="SUPFAM" id="SSF57850">
    <property type="entry name" value="RING/U-box"/>
    <property type="match status" value="1"/>
</dbReference>
<keyword evidence="1" id="KW-0863">Zinc-finger</keyword>
<dbReference type="Pfam" id="PF13639">
    <property type="entry name" value="zf-RING_2"/>
    <property type="match status" value="1"/>
</dbReference>
<dbReference type="PROSITE" id="PS50089">
    <property type="entry name" value="ZF_RING_2"/>
    <property type="match status" value="1"/>
</dbReference>
<feature type="region of interest" description="Disordered" evidence="2">
    <location>
        <begin position="68"/>
        <end position="116"/>
    </location>
</feature>
<feature type="compositionally biased region" description="Polar residues" evidence="2">
    <location>
        <begin position="88"/>
        <end position="105"/>
    </location>
</feature>
<keyword evidence="1" id="KW-0479">Metal-binding</keyword>
<evidence type="ECO:0000313" key="5">
    <source>
        <dbReference type="Proteomes" id="UP001294444"/>
    </source>
</evidence>
<feature type="compositionally biased region" description="Polar residues" evidence="2">
    <location>
        <begin position="11"/>
        <end position="21"/>
    </location>
</feature>
<dbReference type="SMART" id="SM00184">
    <property type="entry name" value="RING"/>
    <property type="match status" value="1"/>
</dbReference>
<feature type="region of interest" description="Disordered" evidence="2">
    <location>
        <begin position="125"/>
        <end position="144"/>
    </location>
</feature>
<dbReference type="GO" id="GO:0061630">
    <property type="term" value="F:ubiquitin protein ligase activity"/>
    <property type="evidence" value="ECO:0007669"/>
    <property type="project" value="TreeGrafter"/>
</dbReference>
<comment type="caution">
    <text evidence="4">The sequence shown here is derived from an EMBL/GenBank/DDBJ whole genome shotgun (WGS) entry which is preliminary data.</text>
</comment>
<feature type="region of interest" description="Disordered" evidence="2">
    <location>
        <begin position="1"/>
        <end position="43"/>
    </location>
</feature>
<proteinExistence type="predicted"/>
<feature type="compositionally biased region" description="Polar residues" evidence="2">
    <location>
        <begin position="463"/>
        <end position="481"/>
    </location>
</feature>
<dbReference type="Gene3D" id="3.30.40.10">
    <property type="entry name" value="Zinc/RING finger domain, C3HC4 (zinc finger)"/>
    <property type="match status" value="1"/>
</dbReference>
<name>A0AAJ5C6F2_9BASI</name>
<evidence type="ECO:0000256" key="1">
    <source>
        <dbReference type="PROSITE-ProRule" id="PRU00175"/>
    </source>
</evidence>